<dbReference type="EMBL" id="GG749422">
    <property type="protein sequence ID" value="KMW67370.1"/>
    <property type="molecule type" value="Genomic_DNA"/>
</dbReference>
<dbReference type="AlphaFoldDB" id="A0A0J9EQ80"/>
<reference evidence="1" key="1">
    <citation type="submission" date="2010-03" db="EMBL/GenBank/DDBJ databases">
        <title>Annotation of Blastomyces dermatitidis strain ATCC 18188.</title>
        <authorList>
            <consortium name="The Broad Institute Genome Sequencing Platform"/>
            <consortium name="Broad Institute Genome Sequencing Center for Infectious Disease."/>
            <person name="Cuomo C."/>
            <person name="Klein B."/>
            <person name="Sullivan T."/>
            <person name="Heitman J."/>
            <person name="Young S."/>
            <person name="Zeng Q."/>
            <person name="Gargeya S."/>
            <person name="Alvarado L."/>
            <person name="Berlin A.M."/>
            <person name="Chapman S.B."/>
            <person name="Chen Z."/>
            <person name="Freedman E."/>
            <person name="Gellesch M."/>
            <person name="Goldberg J."/>
            <person name="Griggs A."/>
            <person name="Gujja S."/>
            <person name="Heilman E."/>
            <person name="Heiman D."/>
            <person name="Howarth C."/>
            <person name="Mehta T."/>
            <person name="Neiman D."/>
            <person name="Pearson M."/>
            <person name="Roberts A."/>
            <person name="Saif S."/>
            <person name="Shea T."/>
            <person name="Shenoy N."/>
            <person name="Sisk P."/>
            <person name="Stolte C."/>
            <person name="Sykes S."/>
            <person name="White J."/>
            <person name="Yandava C."/>
            <person name="Haas B."/>
            <person name="Nusbaum C."/>
            <person name="Birren B."/>
        </authorList>
    </citation>
    <scope>NUCLEOTIDE SEQUENCE</scope>
    <source>
        <strain evidence="1">ATCC 18188</strain>
    </source>
</reference>
<organism evidence="1">
    <name type="scientific">Ajellomyces dermatitidis (strain ATCC 18188 / CBS 674.68)</name>
    <name type="common">Blastomyces dermatitidis</name>
    <dbReference type="NCBI Taxonomy" id="653446"/>
    <lineage>
        <taxon>Eukaryota</taxon>
        <taxon>Fungi</taxon>
        <taxon>Dikarya</taxon>
        <taxon>Ascomycota</taxon>
        <taxon>Pezizomycotina</taxon>
        <taxon>Eurotiomycetes</taxon>
        <taxon>Eurotiomycetidae</taxon>
        <taxon>Onygenales</taxon>
        <taxon>Ajellomycetaceae</taxon>
        <taxon>Blastomyces</taxon>
    </lineage>
</organism>
<dbReference type="Proteomes" id="UP000007802">
    <property type="component" value="Unassembled WGS sequence"/>
</dbReference>
<proteinExistence type="predicted"/>
<sequence length="60" mass="6917">MPPDHKLGHDRHYQLVEQRQDCLQQTHSSASIYAATANMDLLVGSGKKRDSRRRELLEDL</sequence>
<accession>A0A0J9EQ80</accession>
<name>A0A0J9EQ80_AJEDA</name>
<gene>
    <name evidence="1" type="ORF">BDDG_12079</name>
</gene>
<protein>
    <submittedName>
        <fullName evidence="1">Uncharacterized protein</fullName>
    </submittedName>
</protein>
<evidence type="ECO:0000313" key="1">
    <source>
        <dbReference type="EMBL" id="KMW67370.1"/>
    </source>
</evidence>